<dbReference type="AlphaFoldDB" id="A0A8J3E6G5"/>
<accession>A0A8J3E6G5</accession>
<dbReference type="GO" id="GO:0017057">
    <property type="term" value="F:6-phosphogluconolactonase activity"/>
    <property type="evidence" value="ECO:0007669"/>
    <property type="project" value="TreeGrafter"/>
</dbReference>
<dbReference type="EMBL" id="BMJQ01000017">
    <property type="protein sequence ID" value="GGF40980.1"/>
    <property type="molecule type" value="Genomic_DNA"/>
</dbReference>
<dbReference type="InterPro" id="IPR015943">
    <property type="entry name" value="WD40/YVTN_repeat-like_dom_sf"/>
</dbReference>
<dbReference type="RefSeq" id="WP_229743978.1">
    <property type="nucleotide sequence ID" value="NZ_BMJQ01000017.1"/>
</dbReference>
<evidence type="ECO:0000313" key="4">
    <source>
        <dbReference type="EMBL" id="GGF40980.1"/>
    </source>
</evidence>
<organism evidence="4 5">
    <name type="scientific">Aliidongia dinghuensis</name>
    <dbReference type="NCBI Taxonomy" id="1867774"/>
    <lineage>
        <taxon>Bacteria</taxon>
        <taxon>Pseudomonadati</taxon>
        <taxon>Pseudomonadota</taxon>
        <taxon>Alphaproteobacteria</taxon>
        <taxon>Rhodospirillales</taxon>
        <taxon>Dongiaceae</taxon>
        <taxon>Aliidongia</taxon>
    </lineage>
</organism>
<feature type="region of interest" description="Disordered" evidence="3">
    <location>
        <begin position="185"/>
        <end position="209"/>
    </location>
</feature>
<dbReference type="InterPro" id="IPR019405">
    <property type="entry name" value="Lactonase_7-beta_prop"/>
</dbReference>
<proteinExistence type="inferred from homology"/>
<feature type="compositionally biased region" description="Low complexity" evidence="3">
    <location>
        <begin position="188"/>
        <end position="198"/>
    </location>
</feature>
<dbReference type="PANTHER" id="PTHR30344:SF1">
    <property type="entry name" value="6-PHOSPHOGLUCONOLACTONASE"/>
    <property type="match status" value="1"/>
</dbReference>
<sequence length="412" mass="42781">MPSNEEIDVSGAGVSRREMLAGATALAMTGLMPKALAATAEPAAAGRGILAYAGCYTPNGGGIYQFRIDLATGALTQANLFADVVNPSWITSGLDGRTLYATNEIDNFNGTTSGSVSAFRIDRATGSLSALNVVSSQGGAPVYLNPHPSGKFLFVANYNGGSIAVLPIHADGTLGNATDVKTDTGNVGPTTPAGAPPGSFANSGHDAPHAHYIHSDPSGRFVLHVDLGQDRIYSWRFDSSTGQLTPAAVPFTAAPPGSGPRHLAFHPSGRVVYALTEESSVLLTYAYNGSTGALTLLDTVSALPAQFVGTSYGSEVAVSADGRFLYAANRLHDSIATFALDASGLPSLVGHTQTMGDYPRSFSIDPTGKFFYTTNQRSDAIAIFKIDHATGKPVFTDQYVPIGSPARLAFLV</sequence>
<comment type="caution">
    <text evidence="4">The sequence shown here is derived from an EMBL/GenBank/DDBJ whole genome shotgun (WGS) entry which is preliminary data.</text>
</comment>
<dbReference type="InterPro" id="IPR011048">
    <property type="entry name" value="Haem_d1_sf"/>
</dbReference>
<comment type="similarity">
    <text evidence="1">Belongs to the cycloisomerase 2 family.</text>
</comment>
<dbReference type="InterPro" id="IPR006311">
    <property type="entry name" value="TAT_signal"/>
</dbReference>
<dbReference type="PROSITE" id="PS51318">
    <property type="entry name" value="TAT"/>
    <property type="match status" value="1"/>
</dbReference>
<name>A0A8J3E6G5_9PROT</name>
<dbReference type="Gene3D" id="2.130.10.10">
    <property type="entry name" value="YVTN repeat-like/Quinoprotein amine dehydrogenase"/>
    <property type="match status" value="1"/>
</dbReference>
<reference evidence="4" key="1">
    <citation type="journal article" date="2014" name="Int. J. Syst. Evol. Microbiol.">
        <title>Complete genome sequence of Corynebacterium casei LMG S-19264T (=DSM 44701T), isolated from a smear-ripened cheese.</title>
        <authorList>
            <consortium name="US DOE Joint Genome Institute (JGI-PGF)"/>
            <person name="Walter F."/>
            <person name="Albersmeier A."/>
            <person name="Kalinowski J."/>
            <person name="Ruckert C."/>
        </authorList>
    </citation>
    <scope>NUCLEOTIDE SEQUENCE</scope>
    <source>
        <strain evidence="4">CGMCC 1.15725</strain>
    </source>
</reference>
<keyword evidence="5" id="KW-1185">Reference proteome</keyword>
<evidence type="ECO:0000256" key="2">
    <source>
        <dbReference type="ARBA" id="ARBA00022526"/>
    </source>
</evidence>
<evidence type="ECO:0000256" key="3">
    <source>
        <dbReference type="SAM" id="MobiDB-lite"/>
    </source>
</evidence>
<dbReference type="InterPro" id="IPR050282">
    <property type="entry name" value="Cycloisomerase_2"/>
</dbReference>
<dbReference type="SUPFAM" id="SSF51004">
    <property type="entry name" value="C-terminal (heme d1) domain of cytochrome cd1-nitrite reductase"/>
    <property type="match status" value="1"/>
</dbReference>
<evidence type="ECO:0000313" key="5">
    <source>
        <dbReference type="Proteomes" id="UP000646365"/>
    </source>
</evidence>
<dbReference type="Proteomes" id="UP000646365">
    <property type="component" value="Unassembled WGS sequence"/>
</dbReference>
<gene>
    <name evidence="4" type="ORF">GCM10011611_54290</name>
</gene>
<dbReference type="PANTHER" id="PTHR30344">
    <property type="entry name" value="6-PHOSPHOGLUCONOLACTONASE-RELATED"/>
    <property type="match status" value="1"/>
</dbReference>
<dbReference type="Pfam" id="PF10282">
    <property type="entry name" value="Lactonase"/>
    <property type="match status" value="1"/>
</dbReference>
<keyword evidence="2" id="KW-0119">Carbohydrate metabolism</keyword>
<dbReference type="GO" id="GO:0005829">
    <property type="term" value="C:cytosol"/>
    <property type="evidence" value="ECO:0007669"/>
    <property type="project" value="TreeGrafter"/>
</dbReference>
<reference evidence="4" key="2">
    <citation type="submission" date="2020-09" db="EMBL/GenBank/DDBJ databases">
        <authorList>
            <person name="Sun Q."/>
            <person name="Zhou Y."/>
        </authorList>
    </citation>
    <scope>NUCLEOTIDE SEQUENCE</scope>
    <source>
        <strain evidence="4">CGMCC 1.15725</strain>
    </source>
</reference>
<keyword evidence="2" id="KW-0313">Glucose metabolism</keyword>
<evidence type="ECO:0008006" key="6">
    <source>
        <dbReference type="Google" id="ProtNLM"/>
    </source>
</evidence>
<protein>
    <recommendedName>
        <fullName evidence="6">Lactonase family protein</fullName>
    </recommendedName>
</protein>
<evidence type="ECO:0000256" key="1">
    <source>
        <dbReference type="ARBA" id="ARBA00005564"/>
    </source>
</evidence>
<dbReference type="GO" id="GO:0006006">
    <property type="term" value="P:glucose metabolic process"/>
    <property type="evidence" value="ECO:0007669"/>
    <property type="project" value="UniProtKB-KW"/>
</dbReference>